<comment type="catalytic activity">
    <reaction evidence="1">
        <text>ATP + protein L-histidine = ADP + protein N-phospho-L-histidine.</text>
        <dbReference type="EC" id="2.7.13.3"/>
    </reaction>
</comment>
<dbReference type="Gene3D" id="1.10.287.130">
    <property type="match status" value="1"/>
</dbReference>
<feature type="compositionally biased region" description="Acidic residues" evidence="11">
    <location>
        <begin position="508"/>
        <end position="520"/>
    </location>
</feature>
<evidence type="ECO:0000259" key="13">
    <source>
        <dbReference type="PROSITE" id="PS50109"/>
    </source>
</evidence>
<dbReference type="SUPFAM" id="SSF47384">
    <property type="entry name" value="Homodimeric domain of signal transducing histidine kinase"/>
    <property type="match status" value="1"/>
</dbReference>
<keyword evidence="5" id="KW-0808">Transferase</keyword>
<dbReference type="Gene3D" id="3.30.565.10">
    <property type="entry name" value="Histidine kinase-like ATPase, C-terminal domain"/>
    <property type="match status" value="1"/>
</dbReference>
<evidence type="ECO:0000256" key="9">
    <source>
        <dbReference type="ARBA" id="ARBA00023012"/>
    </source>
</evidence>
<dbReference type="AlphaFoldDB" id="A0A4V3ENM9"/>
<evidence type="ECO:0000256" key="6">
    <source>
        <dbReference type="ARBA" id="ARBA00022692"/>
    </source>
</evidence>
<dbReference type="PROSITE" id="PS50109">
    <property type="entry name" value="HIS_KIN"/>
    <property type="match status" value="1"/>
</dbReference>
<feature type="region of interest" description="Disordered" evidence="11">
    <location>
        <begin position="1"/>
        <end position="29"/>
    </location>
</feature>
<name>A0A4V3ENM9_9ACTN</name>
<feature type="transmembrane region" description="Helical" evidence="12">
    <location>
        <begin position="203"/>
        <end position="225"/>
    </location>
</feature>
<gene>
    <name evidence="15" type="ORF">CLV29_2018</name>
</gene>
<evidence type="ECO:0000256" key="3">
    <source>
        <dbReference type="ARBA" id="ARBA00012438"/>
    </source>
</evidence>
<dbReference type="PRINTS" id="PR00344">
    <property type="entry name" value="BCTRLSENSOR"/>
</dbReference>
<dbReference type="RefSeq" id="WP_133754741.1">
    <property type="nucleotide sequence ID" value="NZ_CP171129.1"/>
</dbReference>
<dbReference type="EMBL" id="SOAW01000001">
    <property type="protein sequence ID" value="TDT34358.1"/>
    <property type="molecule type" value="Genomic_DNA"/>
</dbReference>
<dbReference type="SMART" id="SM00387">
    <property type="entry name" value="HATPase_c"/>
    <property type="match status" value="1"/>
</dbReference>
<keyword evidence="10 12" id="KW-0472">Membrane</keyword>
<dbReference type="CDD" id="cd00082">
    <property type="entry name" value="HisKA"/>
    <property type="match status" value="1"/>
</dbReference>
<dbReference type="GO" id="GO:0000155">
    <property type="term" value="F:phosphorelay sensor kinase activity"/>
    <property type="evidence" value="ECO:0007669"/>
    <property type="project" value="InterPro"/>
</dbReference>
<dbReference type="Pfam" id="PF00672">
    <property type="entry name" value="HAMP"/>
    <property type="match status" value="1"/>
</dbReference>
<dbReference type="EC" id="2.7.13.3" evidence="3"/>
<evidence type="ECO:0000256" key="4">
    <source>
        <dbReference type="ARBA" id="ARBA00022553"/>
    </source>
</evidence>
<dbReference type="PANTHER" id="PTHR45436:SF5">
    <property type="entry name" value="SENSOR HISTIDINE KINASE TRCS"/>
    <property type="match status" value="1"/>
</dbReference>
<reference evidence="15 16" key="1">
    <citation type="submission" date="2019-03" db="EMBL/GenBank/DDBJ databases">
        <title>Genomic Encyclopedia of Archaeal and Bacterial Type Strains, Phase II (KMG-II): from individual species to whole genera.</title>
        <authorList>
            <person name="Goeker M."/>
        </authorList>
    </citation>
    <scope>NUCLEOTIDE SEQUENCE [LARGE SCALE GENOMIC DNA]</scope>
    <source>
        <strain evidence="15 16">DSM 24323</strain>
    </source>
</reference>
<evidence type="ECO:0000259" key="14">
    <source>
        <dbReference type="PROSITE" id="PS50885"/>
    </source>
</evidence>
<dbReference type="CDD" id="cd06225">
    <property type="entry name" value="HAMP"/>
    <property type="match status" value="1"/>
</dbReference>
<evidence type="ECO:0000256" key="8">
    <source>
        <dbReference type="ARBA" id="ARBA00022989"/>
    </source>
</evidence>
<comment type="subcellular location">
    <subcellularLocation>
        <location evidence="2">Cell membrane</location>
    </subcellularLocation>
</comment>
<keyword evidence="6 12" id="KW-0812">Transmembrane</keyword>
<dbReference type="GO" id="GO:0005886">
    <property type="term" value="C:plasma membrane"/>
    <property type="evidence" value="ECO:0007669"/>
    <property type="project" value="UniProtKB-SubCell"/>
</dbReference>
<dbReference type="CDD" id="cd00075">
    <property type="entry name" value="HATPase"/>
    <property type="match status" value="1"/>
</dbReference>
<dbReference type="InterPro" id="IPR003661">
    <property type="entry name" value="HisK_dim/P_dom"/>
</dbReference>
<keyword evidence="4" id="KW-0597">Phosphoprotein</keyword>
<dbReference type="InterPro" id="IPR003660">
    <property type="entry name" value="HAMP_dom"/>
</dbReference>
<dbReference type="InterPro" id="IPR050428">
    <property type="entry name" value="TCS_sensor_his_kinase"/>
</dbReference>
<dbReference type="InterPro" id="IPR036890">
    <property type="entry name" value="HATPase_C_sf"/>
</dbReference>
<dbReference type="FunFam" id="1.10.287.130:FF:000001">
    <property type="entry name" value="Two-component sensor histidine kinase"/>
    <property type="match status" value="1"/>
</dbReference>
<dbReference type="OrthoDB" id="9786919at2"/>
<evidence type="ECO:0000256" key="11">
    <source>
        <dbReference type="SAM" id="MobiDB-lite"/>
    </source>
</evidence>
<dbReference type="PANTHER" id="PTHR45436">
    <property type="entry name" value="SENSOR HISTIDINE KINASE YKOH"/>
    <property type="match status" value="1"/>
</dbReference>
<evidence type="ECO:0000256" key="10">
    <source>
        <dbReference type="ARBA" id="ARBA00023136"/>
    </source>
</evidence>
<evidence type="ECO:0000256" key="7">
    <source>
        <dbReference type="ARBA" id="ARBA00022777"/>
    </source>
</evidence>
<dbReference type="SUPFAM" id="SSF158472">
    <property type="entry name" value="HAMP domain-like"/>
    <property type="match status" value="1"/>
</dbReference>
<feature type="region of interest" description="Disordered" evidence="11">
    <location>
        <begin position="501"/>
        <end position="520"/>
    </location>
</feature>
<dbReference type="InterPro" id="IPR036097">
    <property type="entry name" value="HisK_dim/P_sf"/>
</dbReference>
<keyword evidence="7 15" id="KW-0418">Kinase</keyword>
<organism evidence="15 16">
    <name type="scientific">Naumannella halotolerans</name>
    <dbReference type="NCBI Taxonomy" id="993414"/>
    <lineage>
        <taxon>Bacteria</taxon>
        <taxon>Bacillati</taxon>
        <taxon>Actinomycetota</taxon>
        <taxon>Actinomycetes</taxon>
        <taxon>Propionibacteriales</taxon>
        <taxon>Propionibacteriaceae</taxon>
        <taxon>Naumannella</taxon>
    </lineage>
</organism>
<dbReference type="Gene3D" id="6.10.340.10">
    <property type="match status" value="1"/>
</dbReference>
<feature type="transmembrane region" description="Helical" evidence="12">
    <location>
        <begin position="38"/>
        <end position="58"/>
    </location>
</feature>
<dbReference type="Pfam" id="PF00512">
    <property type="entry name" value="HisKA"/>
    <property type="match status" value="1"/>
</dbReference>
<dbReference type="InterPro" id="IPR003594">
    <property type="entry name" value="HATPase_dom"/>
</dbReference>
<dbReference type="PROSITE" id="PS50885">
    <property type="entry name" value="HAMP"/>
    <property type="match status" value="1"/>
</dbReference>
<proteinExistence type="predicted"/>
<feature type="domain" description="HAMP" evidence="14">
    <location>
        <begin position="226"/>
        <end position="279"/>
    </location>
</feature>
<dbReference type="SUPFAM" id="SSF55874">
    <property type="entry name" value="ATPase domain of HSP90 chaperone/DNA topoisomerase II/histidine kinase"/>
    <property type="match status" value="1"/>
</dbReference>
<sequence length="520" mass="57159">MSTELTRQAEGPAELGEQPAPRRPRPGSRLRGSVRVRILAAILSMLAGSMFLIGALQYSAQLTELETRVRTDLQQEVEELQTLGDGVPDEGVAPYDDPDELFRDFLRQSVPGTNEAMIGIVDDRIVYRQPENNVDVTNPLVLAEALRVATPGQAVISELQVGDTTLEMITATVQVEGADPNLQYLLVVAIDIGSQREAIYASIMNYAALATGALIIAAVAGYLIAGRLLRPLVELREATSTIDSGDLSRRVQVREPDNDVARLAVNFNAMLDRLQGGFRDQQQFLDDAAHELRTPLTILRGNLETMDVHDPTDVDQVRSLAVDEVDRMDRLVNDLLLLARSRRPDFLRWEPVDVDDLAAEAFARIRVISEREWRLTDPVGGTVVADRQRLLQAIVQLAANAVKYSAPGDLIELGLQWETGDRDRVLVISLRDTGVGIEEHQLRRIFDRFQQVRESTRGEGLGLGLAIVRAIAVGHGGEVGVRSAFGVGSIFEIRIPAVAGSGSKAQDETSEEDEQVWQRS</sequence>
<feature type="domain" description="Histidine kinase" evidence="13">
    <location>
        <begin position="287"/>
        <end position="499"/>
    </location>
</feature>
<evidence type="ECO:0000256" key="12">
    <source>
        <dbReference type="SAM" id="Phobius"/>
    </source>
</evidence>
<keyword evidence="16" id="KW-1185">Reference proteome</keyword>
<evidence type="ECO:0000256" key="1">
    <source>
        <dbReference type="ARBA" id="ARBA00000085"/>
    </source>
</evidence>
<dbReference type="SMART" id="SM00304">
    <property type="entry name" value="HAMP"/>
    <property type="match status" value="1"/>
</dbReference>
<protein>
    <recommendedName>
        <fullName evidence="3">histidine kinase</fullName>
        <ecNumber evidence="3">2.7.13.3</ecNumber>
    </recommendedName>
</protein>
<keyword evidence="8 12" id="KW-1133">Transmembrane helix</keyword>
<evidence type="ECO:0000256" key="2">
    <source>
        <dbReference type="ARBA" id="ARBA00004236"/>
    </source>
</evidence>
<dbReference type="Pfam" id="PF02518">
    <property type="entry name" value="HATPase_c"/>
    <property type="match status" value="1"/>
</dbReference>
<accession>A0A4V3ENM9</accession>
<evidence type="ECO:0000313" key="16">
    <source>
        <dbReference type="Proteomes" id="UP000295371"/>
    </source>
</evidence>
<dbReference type="InterPro" id="IPR004358">
    <property type="entry name" value="Sig_transdc_His_kin-like_C"/>
</dbReference>
<evidence type="ECO:0000313" key="15">
    <source>
        <dbReference type="EMBL" id="TDT34358.1"/>
    </source>
</evidence>
<keyword evidence="9" id="KW-0902">Two-component regulatory system</keyword>
<dbReference type="InterPro" id="IPR005467">
    <property type="entry name" value="His_kinase_dom"/>
</dbReference>
<evidence type="ECO:0000256" key="5">
    <source>
        <dbReference type="ARBA" id="ARBA00022679"/>
    </source>
</evidence>
<dbReference type="Proteomes" id="UP000295371">
    <property type="component" value="Unassembled WGS sequence"/>
</dbReference>
<comment type="caution">
    <text evidence="15">The sequence shown here is derived from an EMBL/GenBank/DDBJ whole genome shotgun (WGS) entry which is preliminary data.</text>
</comment>
<dbReference type="SMART" id="SM00388">
    <property type="entry name" value="HisKA"/>
    <property type="match status" value="1"/>
</dbReference>